<dbReference type="InterPro" id="IPR007110">
    <property type="entry name" value="Ig-like_dom"/>
</dbReference>
<dbReference type="InterPro" id="IPR013151">
    <property type="entry name" value="Immunoglobulin_dom"/>
</dbReference>
<organism evidence="4 5">
    <name type="scientific">Magallana gigas</name>
    <name type="common">Pacific oyster</name>
    <name type="synonym">Crassostrea gigas</name>
    <dbReference type="NCBI Taxonomy" id="29159"/>
    <lineage>
        <taxon>Eukaryota</taxon>
        <taxon>Metazoa</taxon>
        <taxon>Spiralia</taxon>
        <taxon>Lophotrochozoa</taxon>
        <taxon>Mollusca</taxon>
        <taxon>Bivalvia</taxon>
        <taxon>Autobranchia</taxon>
        <taxon>Pteriomorphia</taxon>
        <taxon>Ostreida</taxon>
        <taxon>Ostreoidea</taxon>
        <taxon>Ostreidae</taxon>
        <taxon>Magallana</taxon>
    </lineage>
</organism>
<evidence type="ECO:0000256" key="1">
    <source>
        <dbReference type="ARBA" id="ARBA00022737"/>
    </source>
</evidence>
<dbReference type="PANTHER" id="PTHR44170">
    <property type="entry name" value="PROTEIN SIDEKICK"/>
    <property type="match status" value="1"/>
</dbReference>
<dbReference type="OrthoDB" id="6150615at2759"/>
<name>A0A8W8HM99_MAGGI</name>
<feature type="domain" description="Ig-like" evidence="3">
    <location>
        <begin position="68"/>
        <end position="127"/>
    </location>
</feature>
<evidence type="ECO:0000256" key="2">
    <source>
        <dbReference type="ARBA" id="ARBA00023157"/>
    </source>
</evidence>
<dbReference type="OMA" id="YNRTYTC"/>
<dbReference type="EnsemblMetazoa" id="G10171.2">
    <property type="protein sequence ID" value="G10171.2:cds"/>
    <property type="gene ID" value="G10171"/>
</dbReference>
<dbReference type="SUPFAM" id="SSF48726">
    <property type="entry name" value="Immunoglobulin"/>
    <property type="match status" value="2"/>
</dbReference>
<dbReference type="GO" id="GO:0016020">
    <property type="term" value="C:membrane"/>
    <property type="evidence" value="ECO:0007669"/>
    <property type="project" value="UniProtKB-SubCell"/>
</dbReference>
<evidence type="ECO:0000313" key="4">
    <source>
        <dbReference type="EnsemblMetazoa" id="G10171.2:cds"/>
    </source>
</evidence>
<reference evidence="4" key="1">
    <citation type="submission" date="2022-08" db="UniProtKB">
        <authorList>
            <consortium name="EnsemblMetazoa"/>
        </authorList>
    </citation>
    <scope>IDENTIFICATION</scope>
    <source>
        <strain evidence="4">05x7-T-G4-1.051#20</strain>
    </source>
</reference>
<accession>A0A8W8HM99</accession>
<protein>
    <recommendedName>
        <fullName evidence="3">Ig-like domain-containing protein</fullName>
    </recommendedName>
</protein>
<dbReference type="Gene3D" id="2.60.40.10">
    <property type="entry name" value="Immunoglobulins"/>
    <property type="match status" value="2"/>
</dbReference>
<sequence>MHESATPVHLFTRDKKIECTTMWRTFSIVCVCYLVRVSLNQTTTKSQDESGQDICGGTRQARTVGLKKGETESLQCNLTRTAGPNITIKWYAENQNKVNIDLHVSGDTLTIRNVSKTCVAALYRCEVFVSGSSVCNQTFNTIVLSPPAVYIYPEEENIKIELHDDLLEIFLRRGGKKWEIVCSVDADSPSNITWYEPLRHGMKDMVIGYLGEKGNTATMTDEFLKSGDSYRTVLHGRTVSNNLSTRELVMGIQVGDDKTYNRTYTCSATNKYGTDSWSVKIMRDYS</sequence>
<evidence type="ECO:0000313" key="5">
    <source>
        <dbReference type="Proteomes" id="UP000005408"/>
    </source>
</evidence>
<dbReference type="AlphaFoldDB" id="A0A8W8HM99"/>
<keyword evidence="5" id="KW-1185">Reference proteome</keyword>
<proteinExistence type="predicted"/>
<dbReference type="GO" id="GO:0098609">
    <property type="term" value="P:cell-cell adhesion"/>
    <property type="evidence" value="ECO:0007669"/>
    <property type="project" value="TreeGrafter"/>
</dbReference>
<feature type="domain" description="Ig-like" evidence="3">
    <location>
        <begin position="147"/>
        <end position="282"/>
    </location>
</feature>
<dbReference type="Pfam" id="PF00047">
    <property type="entry name" value="ig"/>
    <property type="match status" value="1"/>
</dbReference>
<dbReference type="Proteomes" id="UP000005408">
    <property type="component" value="Unassembled WGS sequence"/>
</dbReference>
<keyword evidence="1" id="KW-0677">Repeat</keyword>
<dbReference type="InterPro" id="IPR036179">
    <property type="entry name" value="Ig-like_dom_sf"/>
</dbReference>
<dbReference type="PANTHER" id="PTHR44170:SF6">
    <property type="entry name" value="CONTACTIN"/>
    <property type="match status" value="1"/>
</dbReference>
<dbReference type="EnsemblMetazoa" id="G10171.1">
    <property type="protein sequence ID" value="G10171.1:cds"/>
    <property type="gene ID" value="G10171"/>
</dbReference>
<evidence type="ECO:0000259" key="3">
    <source>
        <dbReference type="PROSITE" id="PS50835"/>
    </source>
</evidence>
<dbReference type="InterPro" id="IPR013783">
    <property type="entry name" value="Ig-like_fold"/>
</dbReference>
<keyword evidence="2" id="KW-1015">Disulfide bond</keyword>
<dbReference type="PROSITE" id="PS50835">
    <property type="entry name" value="IG_LIKE"/>
    <property type="match status" value="2"/>
</dbReference>